<reference evidence="1" key="1">
    <citation type="journal article" date="2020" name="Stud. Mycol.">
        <title>101 Dothideomycetes genomes: a test case for predicting lifestyles and emergence of pathogens.</title>
        <authorList>
            <person name="Haridas S."/>
            <person name="Albert R."/>
            <person name="Binder M."/>
            <person name="Bloem J."/>
            <person name="Labutti K."/>
            <person name="Salamov A."/>
            <person name="Andreopoulos B."/>
            <person name="Baker S."/>
            <person name="Barry K."/>
            <person name="Bills G."/>
            <person name="Bluhm B."/>
            <person name="Cannon C."/>
            <person name="Castanera R."/>
            <person name="Culley D."/>
            <person name="Daum C."/>
            <person name="Ezra D."/>
            <person name="Gonzalez J."/>
            <person name="Henrissat B."/>
            <person name="Kuo A."/>
            <person name="Liang C."/>
            <person name="Lipzen A."/>
            <person name="Lutzoni F."/>
            <person name="Magnuson J."/>
            <person name="Mondo S."/>
            <person name="Nolan M."/>
            <person name="Ohm R."/>
            <person name="Pangilinan J."/>
            <person name="Park H.-J."/>
            <person name="Ramirez L."/>
            <person name="Alfaro M."/>
            <person name="Sun H."/>
            <person name="Tritt A."/>
            <person name="Yoshinaga Y."/>
            <person name="Zwiers L.-H."/>
            <person name="Turgeon B."/>
            <person name="Goodwin S."/>
            <person name="Spatafora J."/>
            <person name="Crous P."/>
            <person name="Grigoriev I."/>
        </authorList>
    </citation>
    <scope>NUCLEOTIDE SEQUENCE</scope>
    <source>
        <strain evidence="1">CBS 675.92</strain>
    </source>
</reference>
<protein>
    <submittedName>
        <fullName evidence="1">Uncharacterized protein</fullName>
    </submittedName>
</protein>
<dbReference type="AlphaFoldDB" id="A0A6A5TFE8"/>
<accession>A0A6A5TFE8</accession>
<sequence length="129" mass="14443">MPFLKPDRAAAAFLLDSDLTFDRGLLLGHGVIFVALPFSVPKCTTSSRSTSRSPVRPPVTLFLCWNGPCCLVLFGDRIERACITCTKQRRPCVWVVEVGGMLHFGWYPLEENLRVGKDASNIGYWVRPE</sequence>
<dbReference type="OrthoDB" id="3681251at2759"/>
<evidence type="ECO:0000313" key="1">
    <source>
        <dbReference type="EMBL" id="KAF1949506.1"/>
    </source>
</evidence>
<name>A0A6A5TFE8_9PLEO</name>
<evidence type="ECO:0000313" key="2">
    <source>
        <dbReference type="Proteomes" id="UP000800035"/>
    </source>
</evidence>
<proteinExistence type="predicted"/>
<keyword evidence="2" id="KW-1185">Reference proteome</keyword>
<gene>
    <name evidence="1" type="ORF">CC80DRAFT_270236</name>
</gene>
<dbReference type="EMBL" id="ML977036">
    <property type="protein sequence ID" value="KAF1949506.1"/>
    <property type="molecule type" value="Genomic_DNA"/>
</dbReference>
<organism evidence="1 2">
    <name type="scientific">Byssothecium circinans</name>
    <dbReference type="NCBI Taxonomy" id="147558"/>
    <lineage>
        <taxon>Eukaryota</taxon>
        <taxon>Fungi</taxon>
        <taxon>Dikarya</taxon>
        <taxon>Ascomycota</taxon>
        <taxon>Pezizomycotina</taxon>
        <taxon>Dothideomycetes</taxon>
        <taxon>Pleosporomycetidae</taxon>
        <taxon>Pleosporales</taxon>
        <taxon>Massarineae</taxon>
        <taxon>Massarinaceae</taxon>
        <taxon>Byssothecium</taxon>
    </lineage>
</organism>
<dbReference type="Proteomes" id="UP000800035">
    <property type="component" value="Unassembled WGS sequence"/>
</dbReference>